<evidence type="ECO:0000313" key="2">
    <source>
        <dbReference type="Proteomes" id="UP000251634"/>
    </source>
</evidence>
<comment type="caution">
    <text evidence="1">The sequence shown here is derived from an EMBL/GenBank/DDBJ whole genome shotgun (WGS) entry which is preliminary data.</text>
</comment>
<dbReference type="AlphaFoldDB" id="A0A329TQW5"/>
<accession>A0A329TQW5</accession>
<sequence length="323" mass="38305">MKFLIIDDEHELYKRMYADVLQENETDIIEISNFKNLPAFLKSLESVLFNRRLNRHIRVPLKGLYDRYYTLTSYDWNPNEKYWVLMLNGTLCSYYSKEYLSKFKQMHNNVKFAMVLYDSFSNRSAQRAISLIPLFDKVFSFDEEDAKKHGLQHIYSTFSTPHYLKADTNYKSSAFFIGTGVDREEELNEDLSYIASKIDGCKFGIVSVKNQRYKDLIEYNKPITYQEEQMYAYNTKCIVEIVKCGQSGITLRTCEAIAFNKKLLTNNASIKNLPFYDPRYMSVFETTKDIDIDFIRDNRKVDYKYDGYFSPKRIIKLLAEERW</sequence>
<dbReference type="Proteomes" id="UP000251634">
    <property type="component" value="Unassembled WGS sequence"/>
</dbReference>
<organism evidence="1 2">
    <name type="scientific">Faecalibacterium prausnitzii</name>
    <dbReference type="NCBI Taxonomy" id="853"/>
    <lineage>
        <taxon>Bacteria</taxon>
        <taxon>Bacillati</taxon>
        <taxon>Bacillota</taxon>
        <taxon>Clostridia</taxon>
        <taxon>Eubacteriales</taxon>
        <taxon>Oscillospiraceae</taxon>
        <taxon>Faecalibacterium</taxon>
    </lineage>
</organism>
<reference evidence="1 2" key="1">
    <citation type="submission" date="2018-02" db="EMBL/GenBank/DDBJ databases">
        <title>Complete genome sequencing of Faecalibacterium prausnitzii strains isolated from the human gut.</title>
        <authorList>
            <person name="Fitzgerald B.C."/>
            <person name="Shkoporov A.N."/>
            <person name="Ross P.R."/>
            <person name="Hill C."/>
        </authorList>
    </citation>
    <scope>NUCLEOTIDE SEQUENCE [LARGE SCALE GENOMIC DNA]</scope>
    <source>
        <strain evidence="1 2">APC942/8-14-2</strain>
    </source>
</reference>
<protein>
    <submittedName>
        <fullName evidence="1">Uncharacterized protein</fullName>
    </submittedName>
</protein>
<dbReference type="EMBL" id="PRKZ01000002">
    <property type="protein sequence ID" value="RAW51260.1"/>
    <property type="molecule type" value="Genomic_DNA"/>
</dbReference>
<proteinExistence type="predicted"/>
<evidence type="ECO:0000313" key="1">
    <source>
        <dbReference type="EMBL" id="RAW51260.1"/>
    </source>
</evidence>
<name>A0A329TQW5_9FIRM</name>
<gene>
    <name evidence="1" type="ORF">C4N25_04505</name>
</gene>
<dbReference type="RefSeq" id="WP_112115136.1">
    <property type="nucleotide sequence ID" value="NZ_PRKZ01000002.1"/>
</dbReference>